<feature type="compositionally biased region" description="Basic and acidic residues" evidence="5">
    <location>
        <begin position="113"/>
        <end position="130"/>
    </location>
</feature>
<dbReference type="Pfam" id="PF00276">
    <property type="entry name" value="Ribosomal_L23"/>
    <property type="match status" value="1"/>
</dbReference>
<dbReference type="GO" id="GO:0005762">
    <property type="term" value="C:mitochondrial large ribosomal subunit"/>
    <property type="evidence" value="ECO:0007669"/>
    <property type="project" value="TreeGrafter"/>
</dbReference>
<dbReference type="GO" id="GO:0032543">
    <property type="term" value="P:mitochondrial translation"/>
    <property type="evidence" value="ECO:0007669"/>
    <property type="project" value="TreeGrafter"/>
</dbReference>
<feature type="region of interest" description="Disordered" evidence="5">
    <location>
        <begin position="105"/>
        <end position="176"/>
    </location>
</feature>
<evidence type="ECO:0000313" key="7">
    <source>
        <dbReference type="Proteomes" id="UP000799640"/>
    </source>
</evidence>
<organism evidence="6 7">
    <name type="scientific">Trichodelitschia bisporula</name>
    <dbReference type="NCBI Taxonomy" id="703511"/>
    <lineage>
        <taxon>Eukaryota</taxon>
        <taxon>Fungi</taxon>
        <taxon>Dikarya</taxon>
        <taxon>Ascomycota</taxon>
        <taxon>Pezizomycotina</taxon>
        <taxon>Dothideomycetes</taxon>
        <taxon>Dothideomycetes incertae sedis</taxon>
        <taxon>Phaeotrichales</taxon>
        <taxon>Phaeotrichaceae</taxon>
        <taxon>Trichodelitschia</taxon>
    </lineage>
</organism>
<comment type="similarity">
    <text evidence="1">Belongs to the universal ribosomal protein uL23 family.</text>
</comment>
<feature type="compositionally biased region" description="Polar residues" evidence="5">
    <location>
        <begin position="167"/>
        <end position="176"/>
    </location>
</feature>
<dbReference type="OrthoDB" id="275582at2759"/>
<evidence type="ECO:0000256" key="3">
    <source>
        <dbReference type="ARBA" id="ARBA00023274"/>
    </source>
</evidence>
<evidence type="ECO:0000313" key="6">
    <source>
        <dbReference type="EMBL" id="KAF2401234.1"/>
    </source>
</evidence>
<dbReference type="EMBL" id="ML996693">
    <property type="protein sequence ID" value="KAF2401234.1"/>
    <property type="molecule type" value="Genomic_DNA"/>
</dbReference>
<protein>
    <recommendedName>
        <fullName evidence="4">Large ribosomal subunit protein uL23m</fullName>
    </recommendedName>
</protein>
<evidence type="ECO:0000256" key="4">
    <source>
        <dbReference type="ARBA" id="ARBA00039977"/>
    </source>
</evidence>
<evidence type="ECO:0000256" key="5">
    <source>
        <dbReference type="SAM" id="MobiDB-lite"/>
    </source>
</evidence>
<evidence type="ECO:0000256" key="1">
    <source>
        <dbReference type="ARBA" id="ARBA00006700"/>
    </source>
</evidence>
<dbReference type="InterPro" id="IPR012677">
    <property type="entry name" value="Nucleotide-bd_a/b_plait_sf"/>
</dbReference>
<keyword evidence="7" id="KW-1185">Reference proteome</keyword>
<evidence type="ECO:0000256" key="2">
    <source>
        <dbReference type="ARBA" id="ARBA00022980"/>
    </source>
</evidence>
<keyword evidence="3" id="KW-0687">Ribonucleoprotein</keyword>
<dbReference type="InterPro" id="IPR013025">
    <property type="entry name" value="Ribosomal_uL23-like"/>
</dbReference>
<dbReference type="SUPFAM" id="SSF54189">
    <property type="entry name" value="Ribosomal proteins S24e, L23 and L15e"/>
    <property type="match status" value="1"/>
</dbReference>
<dbReference type="Gene3D" id="3.30.70.330">
    <property type="match status" value="1"/>
</dbReference>
<dbReference type="Proteomes" id="UP000799640">
    <property type="component" value="Unassembled WGS sequence"/>
</dbReference>
<dbReference type="AlphaFoldDB" id="A0A6G1HZ70"/>
<keyword evidence="2" id="KW-0689">Ribosomal protein</keyword>
<accession>A0A6G1HZ70</accession>
<feature type="compositionally biased region" description="Basic and acidic residues" evidence="5">
    <location>
        <begin position="137"/>
        <end position="150"/>
    </location>
</feature>
<dbReference type="InterPro" id="IPR012678">
    <property type="entry name" value="Ribosomal_uL23/eL15/eS24_sf"/>
</dbReference>
<name>A0A6G1HZ70_9PEZI</name>
<sequence length="176" mass="20540">MSSATSLARHFKRGQKLIYLPNFVVALQKTPNLPPTFAKFIVPLNFNKLDLRDYLFHAYGVRALAVRSYVQQQKVRMKDSAMNRWYRPRSKKTMTVEMDKPFYWPDDPEDFTPWDKETFDAASEEQERGQGGKRKDKPAPRMEEREDKPTLAEQAKALLSGKVKWSPTKQMQPLSK</sequence>
<reference evidence="6" key="1">
    <citation type="journal article" date="2020" name="Stud. Mycol.">
        <title>101 Dothideomycetes genomes: a test case for predicting lifestyles and emergence of pathogens.</title>
        <authorList>
            <person name="Haridas S."/>
            <person name="Albert R."/>
            <person name="Binder M."/>
            <person name="Bloem J."/>
            <person name="Labutti K."/>
            <person name="Salamov A."/>
            <person name="Andreopoulos B."/>
            <person name="Baker S."/>
            <person name="Barry K."/>
            <person name="Bills G."/>
            <person name="Bluhm B."/>
            <person name="Cannon C."/>
            <person name="Castanera R."/>
            <person name="Culley D."/>
            <person name="Daum C."/>
            <person name="Ezra D."/>
            <person name="Gonzalez J."/>
            <person name="Henrissat B."/>
            <person name="Kuo A."/>
            <person name="Liang C."/>
            <person name="Lipzen A."/>
            <person name="Lutzoni F."/>
            <person name="Magnuson J."/>
            <person name="Mondo S."/>
            <person name="Nolan M."/>
            <person name="Ohm R."/>
            <person name="Pangilinan J."/>
            <person name="Park H.-J."/>
            <person name="Ramirez L."/>
            <person name="Alfaro M."/>
            <person name="Sun H."/>
            <person name="Tritt A."/>
            <person name="Yoshinaga Y."/>
            <person name="Zwiers L.-H."/>
            <person name="Turgeon B."/>
            <person name="Goodwin S."/>
            <person name="Spatafora J."/>
            <person name="Crous P."/>
            <person name="Grigoriev I."/>
        </authorList>
    </citation>
    <scope>NUCLEOTIDE SEQUENCE</scope>
    <source>
        <strain evidence="6">CBS 262.69</strain>
    </source>
</reference>
<dbReference type="GO" id="GO:0003735">
    <property type="term" value="F:structural constituent of ribosome"/>
    <property type="evidence" value="ECO:0007669"/>
    <property type="project" value="InterPro"/>
</dbReference>
<proteinExistence type="inferred from homology"/>
<dbReference type="PANTHER" id="PTHR12059">
    <property type="entry name" value="RIBOSOMAL PROTEIN L23-RELATED"/>
    <property type="match status" value="1"/>
</dbReference>
<gene>
    <name evidence="6" type="ORF">EJ06DRAFT_521094</name>
</gene>
<dbReference type="PANTHER" id="PTHR12059:SF5">
    <property type="entry name" value="LARGE RIBOSOMAL SUBUNIT PROTEIN UL23M"/>
    <property type="match status" value="1"/>
</dbReference>